<proteinExistence type="inferred from homology"/>
<dbReference type="PROSITE" id="PS01094">
    <property type="entry name" value="UPF0076"/>
    <property type="match status" value="1"/>
</dbReference>
<dbReference type="Pfam" id="PF01042">
    <property type="entry name" value="Ribonuc_L-PSP"/>
    <property type="match status" value="1"/>
</dbReference>
<dbReference type="InterPro" id="IPR035959">
    <property type="entry name" value="RutC-like_sf"/>
</dbReference>
<reference evidence="3" key="2">
    <citation type="submission" date="2023-03" db="EMBL/GenBank/DDBJ databases">
        <authorList>
            <consortium name="Wellcome Sanger Institute Data Sharing"/>
        </authorList>
    </citation>
    <scope>NUCLEOTIDE SEQUENCE [LARGE SCALE GENOMIC DNA]</scope>
</reference>
<evidence type="ECO:0008006" key="4">
    <source>
        <dbReference type="Google" id="ProtNLM"/>
    </source>
</evidence>
<dbReference type="CDD" id="cd00448">
    <property type="entry name" value="YjgF_YER057c_UK114_family"/>
    <property type="match status" value="1"/>
</dbReference>
<sequence length="201" mass="22300">MKVWKVEVPCIGDSAWWCNGVRKYFLGTVGLLFHFLLLKHHPEKETCVCVCRPQPGGDRGQNHVHLRSAGDGRRLREAGRWRSAGSGQTGETHFCQCLDQLQQKLHPQQIPKIRTNLSHHVLQALINIGEILKAAGCDYSNVVKTTVLLADINDFNNVNEVYKTFFSSNFPARAAYQVAALPRGGLVEIEAIAVLGPLSDS</sequence>
<dbReference type="GeneTree" id="ENSGT00420000029792"/>
<organism evidence="2 3">
    <name type="scientific">Astatotilapia calliptera</name>
    <name type="common">Eastern happy</name>
    <name type="synonym">Chromis callipterus</name>
    <dbReference type="NCBI Taxonomy" id="8154"/>
    <lineage>
        <taxon>Eukaryota</taxon>
        <taxon>Metazoa</taxon>
        <taxon>Chordata</taxon>
        <taxon>Craniata</taxon>
        <taxon>Vertebrata</taxon>
        <taxon>Euteleostomi</taxon>
        <taxon>Actinopterygii</taxon>
        <taxon>Neopterygii</taxon>
        <taxon>Teleostei</taxon>
        <taxon>Neoteleostei</taxon>
        <taxon>Acanthomorphata</taxon>
        <taxon>Ovalentaria</taxon>
        <taxon>Cichlomorphae</taxon>
        <taxon>Cichliformes</taxon>
        <taxon>Cichlidae</taxon>
        <taxon>African cichlids</taxon>
        <taxon>Pseudocrenilabrinae</taxon>
        <taxon>Haplochromini</taxon>
        <taxon>Astatotilapia</taxon>
    </lineage>
</organism>
<evidence type="ECO:0000313" key="3">
    <source>
        <dbReference type="Proteomes" id="UP000265100"/>
    </source>
</evidence>
<evidence type="ECO:0000313" key="2">
    <source>
        <dbReference type="Ensembl" id="ENSACLP00000068689.1"/>
    </source>
</evidence>
<reference evidence="2" key="4">
    <citation type="submission" date="2025-09" db="UniProtKB">
        <authorList>
            <consortium name="Ensembl"/>
        </authorList>
    </citation>
    <scope>IDENTIFICATION</scope>
</reference>
<accession>A0AAX7UH51</accession>
<dbReference type="PANTHER" id="PTHR11803">
    <property type="entry name" value="2-IMINOBUTANOATE/2-IMINOPROPANOATE DEAMINASE RIDA"/>
    <property type="match status" value="1"/>
</dbReference>
<dbReference type="GO" id="GO:0019239">
    <property type="term" value="F:deaminase activity"/>
    <property type="evidence" value="ECO:0007669"/>
    <property type="project" value="TreeGrafter"/>
</dbReference>
<evidence type="ECO:0000256" key="1">
    <source>
        <dbReference type="ARBA" id="ARBA00010552"/>
    </source>
</evidence>
<dbReference type="AlphaFoldDB" id="A0AAX7UH51"/>
<keyword evidence="3" id="KW-1185">Reference proteome</keyword>
<dbReference type="Proteomes" id="UP000265100">
    <property type="component" value="Chromosome 22"/>
</dbReference>
<reference evidence="2 3" key="1">
    <citation type="submission" date="2018-05" db="EMBL/GenBank/DDBJ databases">
        <authorList>
            <person name="Datahose"/>
        </authorList>
    </citation>
    <scope>NUCLEOTIDE SEQUENCE</scope>
</reference>
<dbReference type="Gene3D" id="3.30.1330.40">
    <property type="entry name" value="RutC-like"/>
    <property type="match status" value="1"/>
</dbReference>
<reference evidence="2" key="3">
    <citation type="submission" date="2025-08" db="UniProtKB">
        <authorList>
            <consortium name="Ensembl"/>
        </authorList>
    </citation>
    <scope>IDENTIFICATION</scope>
</reference>
<dbReference type="PANTHER" id="PTHR11803:SF39">
    <property type="entry name" value="2-IMINOBUTANOATE_2-IMINOPROPANOATE DEAMINASE"/>
    <property type="match status" value="1"/>
</dbReference>
<dbReference type="Ensembl" id="ENSACLT00000083072.1">
    <property type="protein sequence ID" value="ENSACLP00000068689.1"/>
    <property type="gene ID" value="ENSACLG00000031962.1"/>
</dbReference>
<dbReference type="GO" id="GO:0005739">
    <property type="term" value="C:mitochondrion"/>
    <property type="evidence" value="ECO:0007669"/>
    <property type="project" value="TreeGrafter"/>
</dbReference>
<dbReference type="SUPFAM" id="SSF55298">
    <property type="entry name" value="YjgF-like"/>
    <property type="match status" value="1"/>
</dbReference>
<dbReference type="GO" id="GO:0005829">
    <property type="term" value="C:cytosol"/>
    <property type="evidence" value="ECO:0007669"/>
    <property type="project" value="TreeGrafter"/>
</dbReference>
<dbReference type="InterPro" id="IPR006175">
    <property type="entry name" value="YjgF/YER057c/UK114"/>
</dbReference>
<dbReference type="InterPro" id="IPR019897">
    <property type="entry name" value="RidA_CS"/>
</dbReference>
<comment type="similarity">
    <text evidence="1">Belongs to the RutC family.</text>
</comment>
<protein>
    <recommendedName>
        <fullName evidence="4">2-iminobutanoate/2-iminopropanoate deaminase</fullName>
    </recommendedName>
</protein>
<name>A0AAX7UH51_ASTCA</name>